<keyword evidence="3" id="KW-1185">Reference proteome</keyword>
<dbReference type="Gene3D" id="1.10.246.140">
    <property type="match status" value="1"/>
</dbReference>
<dbReference type="AlphaFoldDB" id="A0A167N700"/>
<dbReference type="Pfam" id="PF10163">
    <property type="entry name" value="EnY2"/>
    <property type="match status" value="1"/>
</dbReference>
<dbReference type="STRING" id="1330018.A0A167N700"/>
<dbReference type="InterPro" id="IPR038212">
    <property type="entry name" value="TF_EnY2_sf"/>
</dbReference>
<dbReference type="OrthoDB" id="6221744at2759"/>
<organism evidence="2 3">
    <name type="scientific">Calocera viscosa (strain TUFC12733)</name>
    <dbReference type="NCBI Taxonomy" id="1330018"/>
    <lineage>
        <taxon>Eukaryota</taxon>
        <taxon>Fungi</taxon>
        <taxon>Dikarya</taxon>
        <taxon>Basidiomycota</taxon>
        <taxon>Agaricomycotina</taxon>
        <taxon>Dacrymycetes</taxon>
        <taxon>Dacrymycetales</taxon>
        <taxon>Dacrymycetaceae</taxon>
        <taxon>Calocera</taxon>
    </lineage>
</organism>
<reference evidence="2 3" key="1">
    <citation type="journal article" date="2016" name="Mol. Biol. Evol.">
        <title>Comparative Genomics of Early-Diverging Mushroom-Forming Fungi Provides Insights into the Origins of Lignocellulose Decay Capabilities.</title>
        <authorList>
            <person name="Nagy L.G."/>
            <person name="Riley R."/>
            <person name="Tritt A."/>
            <person name="Adam C."/>
            <person name="Daum C."/>
            <person name="Floudas D."/>
            <person name="Sun H."/>
            <person name="Yadav J.S."/>
            <person name="Pangilinan J."/>
            <person name="Larsson K.H."/>
            <person name="Matsuura K."/>
            <person name="Barry K."/>
            <person name="Labutti K."/>
            <person name="Kuo R."/>
            <person name="Ohm R.A."/>
            <person name="Bhattacharya S.S."/>
            <person name="Shirouzu T."/>
            <person name="Yoshinaga Y."/>
            <person name="Martin F.M."/>
            <person name="Grigoriev I.V."/>
            <person name="Hibbett D.S."/>
        </authorList>
    </citation>
    <scope>NUCLEOTIDE SEQUENCE [LARGE SCALE GENOMIC DNA]</scope>
    <source>
        <strain evidence="2 3">TUFC12733</strain>
    </source>
</reference>
<dbReference type="GO" id="GO:0000124">
    <property type="term" value="C:SAGA complex"/>
    <property type="evidence" value="ECO:0007669"/>
    <property type="project" value="InterPro"/>
</dbReference>
<evidence type="ECO:0000256" key="1">
    <source>
        <dbReference type="SAM" id="MobiDB-lite"/>
    </source>
</evidence>
<name>A0A167N700_CALVF</name>
<accession>A0A167N700</accession>
<feature type="region of interest" description="Disordered" evidence="1">
    <location>
        <begin position="1"/>
        <end position="25"/>
    </location>
</feature>
<proteinExistence type="predicted"/>
<protein>
    <submittedName>
        <fullName evidence="2">Uncharacterized protein</fullName>
    </submittedName>
</protein>
<evidence type="ECO:0000313" key="3">
    <source>
        <dbReference type="Proteomes" id="UP000076738"/>
    </source>
</evidence>
<feature type="compositionally biased region" description="Low complexity" evidence="1">
    <location>
        <begin position="1"/>
        <end position="21"/>
    </location>
</feature>
<dbReference type="EMBL" id="KV417280">
    <property type="protein sequence ID" value="KZO97411.1"/>
    <property type="molecule type" value="Genomic_DNA"/>
</dbReference>
<sequence length="118" mass="13139">MSDSGQSASGSHSTSSTAASAPTEEFDPELYAAVQARLLRSGEWMRLQTLLQHKLSEAGYIDDLLSLAHESLRSDPAQRFQALLTSLHSYGLRRLPESVRREMQGLLGEWLERNLRAP</sequence>
<dbReference type="GO" id="GO:0003713">
    <property type="term" value="F:transcription coactivator activity"/>
    <property type="evidence" value="ECO:0007669"/>
    <property type="project" value="InterPro"/>
</dbReference>
<dbReference type="Proteomes" id="UP000076738">
    <property type="component" value="Unassembled WGS sequence"/>
</dbReference>
<dbReference type="GO" id="GO:0006406">
    <property type="term" value="P:mRNA export from nucleus"/>
    <property type="evidence" value="ECO:0007669"/>
    <property type="project" value="InterPro"/>
</dbReference>
<evidence type="ECO:0000313" key="2">
    <source>
        <dbReference type="EMBL" id="KZO97411.1"/>
    </source>
</evidence>
<dbReference type="InterPro" id="IPR018783">
    <property type="entry name" value="TF_ENY2"/>
</dbReference>
<dbReference type="GO" id="GO:0005643">
    <property type="term" value="C:nuclear pore"/>
    <property type="evidence" value="ECO:0007669"/>
    <property type="project" value="InterPro"/>
</dbReference>
<gene>
    <name evidence="2" type="ORF">CALVIDRAFT_536422</name>
</gene>